<evidence type="ECO:0000313" key="1">
    <source>
        <dbReference type="EMBL" id="KYN37436.1"/>
    </source>
</evidence>
<name>A0A151JVD3_9HYME</name>
<reference evidence="1 2" key="1">
    <citation type="submission" date="2016-03" db="EMBL/GenBank/DDBJ databases">
        <title>Trachymyrmex septentrionalis WGS genome.</title>
        <authorList>
            <person name="Nygaard S."/>
            <person name="Hu H."/>
            <person name="Boomsma J."/>
            <person name="Zhang G."/>
        </authorList>
    </citation>
    <scope>NUCLEOTIDE SEQUENCE [LARGE SCALE GENOMIC DNA]</scope>
    <source>
        <strain evidence="1">Tsep2-gDNA-1</strain>
        <tissue evidence="1">Whole body</tissue>
    </source>
</reference>
<evidence type="ECO:0000313" key="2">
    <source>
        <dbReference type="Proteomes" id="UP000078541"/>
    </source>
</evidence>
<accession>A0A151JVD3</accession>
<dbReference type="STRING" id="34720.A0A151JVD3"/>
<proteinExistence type="predicted"/>
<feature type="non-terminal residue" evidence="1">
    <location>
        <position position="1"/>
    </location>
</feature>
<sequence>FDGSALLREFFAQFDLIAHANRWEVDMEATVLASCLRGKARGIIRVTFRRSAQSLQNYYSQFTNRKQKFGESIASFVSDIERLSQLAYPELACSQYATKSRARSSSPFYPTDS</sequence>
<organism evidence="1 2">
    <name type="scientific">Trachymyrmex septentrionalis</name>
    <dbReference type="NCBI Taxonomy" id="34720"/>
    <lineage>
        <taxon>Eukaryota</taxon>
        <taxon>Metazoa</taxon>
        <taxon>Ecdysozoa</taxon>
        <taxon>Arthropoda</taxon>
        <taxon>Hexapoda</taxon>
        <taxon>Insecta</taxon>
        <taxon>Pterygota</taxon>
        <taxon>Neoptera</taxon>
        <taxon>Endopterygota</taxon>
        <taxon>Hymenoptera</taxon>
        <taxon>Apocrita</taxon>
        <taxon>Aculeata</taxon>
        <taxon>Formicoidea</taxon>
        <taxon>Formicidae</taxon>
        <taxon>Myrmicinae</taxon>
        <taxon>Trachymyrmex</taxon>
    </lineage>
</organism>
<protein>
    <submittedName>
        <fullName evidence="1">Uncharacterized protein</fullName>
    </submittedName>
</protein>
<keyword evidence="2" id="KW-1185">Reference proteome</keyword>
<dbReference type="EMBL" id="KQ981703">
    <property type="protein sequence ID" value="KYN37436.1"/>
    <property type="molecule type" value="Genomic_DNA"/>
</dbReference>
<dbReference type="Proteomes" id="UP000078541">
    <property type="component" value="Unassembled WGS sequence"/>
</dbReference>
<dbReference type="AlphaFoldDB" id="A0A151JVD3"/>
<gene>
    <name evidence="1" type="ORF">ALC56_08190</name>
</gene>